<protein>
    <submittedName>
        <fullName evidence="2">Uncharacterized protein</fullName>
    </submittedName>
</protein>
<accession>A0ABU1MRQ3</accession>
<organism evidence="2 3">
    <name type="scientific">Novosphingobium capsulatum</name>
    <dbReference type="NCBI Taxonomy" id="13688"/>
    <lineage>
        <taxon>Bacteria</taxon>
        <taxon>Pseudomonadati</taxon>
        <taxon>Pseudomonadota</taxon>
        <taxon>Alphaproteobacteria</taxon>
        <taxon>Sphingomonadales</taxon>
        <taxon>Sphingomonadaceae</taxon>
        <taxon>Novosphingobium</taxon>
    </lineage>
</organism>
<name>A0ABU1MRQ3_9SPHN</name>
<dbReference type="EMBL" id="JAVDRD010000013">
    <property type="protein sequence ID" value="MDR6513015.1"/>
    <property type="molecule type" value="Genomic_DNA"/>
</dbReference>
<proteinExistence type="predicted"/>
<dbReference type="RefSeq" id="WP_309806389.1">
    <property type="nucleotide sequence ID" value="NZ_JAVDRD010000013.1"/>
</dbReference>
<reference evidence="2 3" key="1">
    <citation type="submission" date="2023-07" db="EMBL/GenBank/DDBJ databases">
        <title>Sorghum-associated microbial communities from plants grown in Nebraska, USA.</title>
        <authorList>
            <person name="Schachtman D."/>
        </authorList>
    </citation>
    <scope>NUCLEOTIDE SEQUENCE [LARGE SCALE GENOMIC DNA]</scope>
    <source>
        <strain evidence="2 3">DS1027</strain>
    </source>
</reference>
<feature type="signal peptide" evidence="1">
    <location>
        <begin position="1"/>
        <end position="20"/>
    </location>
</feature>
<sequence>MTAIKARAVILTMASSSATIAPVADVRYLAQKRPMRRNLDLQMIQIVLHWAWDPIGVRGIENAADEYDMYAPQVLKLLEADAPTDEIATYLTRVVRDRIELPSNPDRDHDVAAMLRQLYAIDR</sequence>
<gene>
    <name evidence="2" type="ORF">J2792_003903</name>
</gene>
<evidence type="ECO:0000256" key="1">
    <source>
        <dbReference type="SAM" id="SignalP"/>
    </source>
</evidence>
<evidence type="ECO:0000313" key="2">
    <source>
        <dbReference type="EMBL" id="MDR6513015.1"/>
    </source>
</evidence>
<keyword evidence="1" id="KW-0732">Signal</keyword>
<dbReference type="Proteomes" id="UP001184150">
    <property type="component" value="Unassembled WGS sequence"/>
</dbReference>
<feature type="chain" id="PRO_5047297200" evidence="1">
    <location>
        <begin position="21"/>
        <end position="123"/>
    </location>
</feature>
<evidence type="ECO:0000313" key="3">
    <source>
        <dbReference type="Proteomes" id="UP001184150"/>
    </source>
</evidence>
<comment type="caution">
    <text evidence="2">The sequence shown here is derived from an EMBL/GenBank/DDBJ whole genome shotgun (WGS) entry which is preliminary data.</text>
</comment>
<keyword evidence="3" id="KW-1185">Reference proteome</keyword>